<dbReference type="AlphaFoldDB" id="A0A9Q0MR60"/>
<name>A0A9Q0MR60_9DIPT</name>
<proteinExistence type="predicted"/>
<reference evidence="2" key="1">
    <citation type="submission" date="2022-07" db="EMBL/GenBank/DDBJ databases">
        <authorList>
            <person name="Trinca V."/>
            <person name="Uliana J.V.C."/>
            <person name="Torres T.T."/>
            <person name="Ward R.J."/>
            <person name="Monesi N."/>
        </authorList>
    </citation>
    <scope>NUCLEOTIDE SEQUENCE</scope>
    <source>
        <strain evidence="2">HSMRA1968</strain>
        <tissue evidence="2">Whole embryos</tissue>
    </source>
</reference>
<sequence>MQMICRFSAVLSAQEIITDINTCLSWMNDLNSKLQESNHNDEKKQSPKKTEIWMQPFVP</sequence>
<evidence type="ECO:0000313" key="2">
    <source>
        <dbReference type="EMBL" id="KAJ6635419.1"/>
    </source>
</evidence>
<gene>
    <name evidence="2" type="ORF">Bhyg_14005</name>
</gene>
<protein>
    <submittedName>
        <fullName evidence="2">Uncharacterized protein</fullName>
    </submittedName>
</protein>
<accession>A0A9Q0MR60</accession>
<keyword evidence="3" id="KW-1185">Reference proteome</keyword>
<dbReference type="Proteomes" id="UP001151699">
    <property type="component" value="Chromosome C"/>
</dbReference>
<evidence type="ECO:0000256" key="1">
    <source>
        <dbReference type="SAM" id="MobiDB-lite"/>
    </source>
</evidence>
<evidence type="ECO:0000313" key="3">
    <source>
        <dbReference type="Proteomes" id="UP001151699"/>
    </source>
</evidence>
<comment type="caution">
    <text evidence="2">The sequence shown here is derived from an EMBL/GenBank/DDBJ whole genome shotgun (WGS) entry which is preliminary data.</text>
</comment>
<organism evidence="2 3">
    <name type="scientific">Pseudolycoriella hygida</name>
    <dbReference type="NCBI Taxonomy" id="35572"/>
    <lineage>
        <taxon>Eukaryota</taxon>
        <taxon>Metazoa</taxon>
        <taxon>Ecdysozoa</taxon>
        <taxon>Arthropoda</taxon>
        <taxon>Hexapoda</taxon>
        <taxon>Insecta</taxon>
        <taxon>Pterygota</taxon>
        <taxon>Neoptera</taxon>
        <taxon>Endopterygota</taxon>
        <taxon>Diptera</taxon>
        <taxon>Nematocera</taxon>
        <taxon>Sciaroidea</taxon>
        <taxon>Sciaridae</taxon>
        <taxon>Pseudolycoriella</taxon>
    </lineage>
</organism>
<feature type="region of interest" description="Disordered" evidence="1">
    <location>
        <begin position="35"/>
        <end position="59"/>
    </location>
</feature>
<dbReference type="EMBL" id="WJQU01000004">
    <property type="protein sequence ID" value="KAJ6635419.1"/>
    <property type="molecule type" value="Genomic_DNA"/>
</dbReference>
<feature type="compositionally biased region" description="Basic and acidic residues" evidence="1">
    <location>
        <begin position="36"/>
        <end position="51"/>
    </location>
</feature>